<proteinExistence type="predicted"/>
<reference evidence="2" key="1">
    <citation type="journal article" date="2019" name="Int. J. Syst. Evol. Microbiol.">
        <title>The Global Catalogue of Microorganisms (GCM) 10K type strain sequencing project: providing services to taxonomists for standard genome sequencing and annotation.</title>
        <authorList>
            <consortium name="The Broad Institute Genomics Platform"/>
            <consortium name="The Broad Institute Genome Sequencing Center for Infectious Disease"/>
            <person name="Wu L."/>
            <person name="Ma J."/>
        </authorList>
    </citation>
    <scope>NUCLEOTIDE SEQUENCE [LARGE SCALE GENOMIC DNA]</scope>
    <source>
        <strain evidence="2">KCTC 42866</strain>
    </source>
</reference>
<comment type="caution">
    <text evidence="1">The sequence shown here is derived from an EMBL/GenBank/DDBJ whole genome shotgun (WGS) entry which is preliminary data.</text>
</comment>
<gene>
    <name evidence="1" type="ORF">ACFSR6_12170</name>
</gene>
<evidence type="ECO:0000313" key="1">
    <source>
        <dbReference type="EMBL" id="MFD2583246.1"/>
    </source>
</evidence>
<organism evidence="1 2">
    <name type="scientific">Pedobacter vanadiisoli</name>
    <dbReference type="NCBI Taxonomy" id="1761975"/>
    <lineage>
        <taxon>Bacteria</taxon>
        <taxon>Pseudomonadati</taxon>
        <taxon>Bacteroidota</taxon>
        <taxon>Sphingobacteriia</taxon>
        <taxon>Sphingobacteriales</taxon>
        <taxon>Sphingobacteriaceae</taxon>
        <taxon>Pedobacter</taxon>
    </lineage>
</organism>
<accession>A0ABW5ML59</accession>
<name>A0ABW5ML59_9SPHI</name>
<dbReference type="RefSeq" id="WP_379079176.1">
    <property type="nucleotide sequence ID" value="NZ_JBHULL010000009.1"/>
</dbReference>
<protein>
    <submittedName>
        <fullName evidence="1">Uncharacterized protein</fullName>
    </submittedName>
</protein>
<evidence type="ECO:0000313" key="2">
    <source>
        <dbReference type="Proteomes" id="UP001597461"/>
    </source>
</evidence>
<keyword evidence="2" id="KW-1185">Reference proteome</keyword>
<dbReference type="EMBL" id="JBHULL010000009">
    <property type="protein sequence ID" value="MFD2583246.1"/>
    <property type="molecule type" value="Genomic_DNA"/>
</dbReference>
<sequence length="299" mass="34164">MINQVVIDTLKSVVEYLKVNVTYNSGSTKPYDYKGLLRYRDAVLTIESLGLFPETVKEIKTTSLFTERYKYDTQSLSSSEDPFVKNLSNALYFKSLGVIEIYDQNFNNDTSDALLFKYPQINDFPELEKFAKELNHAVQIPLHVISGNENDLDILKIEEGSIVLTVSFSAGLLIITKLIDLAFRYKSKWEEAKRNIEYSRSLQLDNDLKETFVSAINDQVKLFLQTESELLSKELIENVDNEKIEIVKNSIITFNSLLNKGLSVQPSISAPAEIKDSFERFNTLNLNEQKQIEEPKSDS</sequence>
<dbReference type="Proteomes" id="UP001597461">
    <property type="component" value="Unassembled WGS sequence"/>
</dbReference>